<evidence type="ECO:0000313" key="7">
    <source>
        <dbReference type="EMBL" id="ODN76603.1"/>
    </source>
</evidence>
<keyword evidence="3" id="KW-0238">DNA-binding</keyword>
<keyword evidence="1 3" id="KW-0540">Nuclease</keyword>
<comment type="caution">
    <text evidence="7">The sequence shown here is derived from an EMBL/GenBank/DDBJ whole genome shotgun (WGS) entry which is preliminary data.</text>
</comment>
<dbReference type="GeneID" id="30156568"/>
<proteinExistence type="inferred from homology"/>
<feature type="region of interest" description="Disordered" evidence="4">
    <location>
        <begin position="155"/>
        <end position="175"/>
    </location>
</feature>
<comment type="similarity">
    <text evidence="3">Belongs to the XPG/RAD2 endonuclease family. EXO1 subfamily.</text>
</comment>
<dbReference type="EMBL" id="AWGJ01000008">
    <property type="protein sequence ID" value="ODN76602.1"/>
    <property type="molecule type" value="Genomic_DNA"/>
</dbReference>
<dbReference type="GO" id="GO:0005634">
    <property type="term" value="C:nucleus"/>
    <property type="evidence" value="ECO:0007669"/>
    <property type="project" value="UniProtKB-SubCell"/>
</dbReference>
<dbReference type="PANTHER" id="PTHR11081">
    <property type="entry name" value="FLAP ENDONUCLEASE FAMILY MEMBER"/>
    <property type="match status" value="1"/>
</dbReference>
<dbReference type="SUPFAM" id="SSF88723">
    <property type="entry name" value="PIN domain-like"/>
    <property type="match status" value="1"/>
</dbReference>
<keyword evidence="3" id="KW-0227">DNA damage</keyword>
<dbReference type="EMBL" id="AWGJ01000008">
    <property type="protein sequence ID" value="ODN76603.1"/>
    <property type="molecule type" value="Genomic_DNA"/>
</dbReference>
<dbReference type="Gene3D" id="1.10.150.20">
    <property type="entry name" value="5' to 3' exonuclease, C-terminal subdomain"/>
    <property type="match status" value="1"/>
</dbReference>
<dbReference type="Pfam" id="PF00867">
    <property type="entry name" value="XPG_I"/>
    <property type="match status" value="1"/>
</dbReference>
<dbReference type="SMART" id="SM00485">
    <property type="entry name" value="XPGN"/>
    <property type="match status" value="1"/>
</dbReference>
<dbReference type="InterPro" id="IPR036279">
    <property type="entry name" value="5-3_exonuclease_C_sf"/>
</dbReference>
<keyword evidence="3" id="KW-0460">Magnesium</keyword>
<protein>
    <recommendedName>
        <fullName evidence="3">Exonuclease 1</fullName>
        <ecNumber evidence="3">3.1.-.-</ecNumber>
    </recommendedName>
</protein>
<dbReference type="SUPFAM" id="SSF47807">
    <property type="entry name" value="5' to 3' exonuclease, C-terminal subdomain"/>
    <property type="match status" value="1"/>
</dbReference>
<feature type="domain" description="XPG N-terminal" evidence="6">
    <location>
        <begin position="1"/>
        <end position="105"/>
    </location>
</feature>
<reference evidence="7 8" key="1">
    <citation type="submission" date="2016-06" db="EMBL/GenBank/DDBJ databases">
        <title>Evolution of pathogenesis and genome organization in the Tremellales.</title>
        <authorList>
            <person name="Cuomo C."/>
            <person name="Litvintseva A."/>
            <person name="Heitman J."/>
            <person name="Chen Y."/>
            <person name="Sun S."/>
            <person name="Springer D."/>
            <person name="Dromer F."/>
            <person name="Young S."/>
            <person name="Zeng Q."/>
            <person name="Chapman S."/>
            <person name="Gujja S."/>
            <person name="Saif S."/>
            <person name="Birren B."/>
        </authorList>
    </citation>
    <scope>NUCLEOTIDE SEQUENCE [LARGE SCALE GENOMIC DNA]</scope>
    <source>
        <strain evidence="7 8">CBS 6039</strain>
    </source>
</reference>
<keyword evidence="3" id="KW-0267">Excision nuclease</keyword>
<dbReference type="Proteomes" id="UP000094065">
    <property type="component" value="Unassembled WGS sequence"/>
</dbReference>
<keyword evidence="3" id="KW-0539">Nucleus</keyword>
<dbReference type="InterPro" id="IPR006085">
    <property type="entry name" value="XPG_DNA_repair_N"/>
</dbReference>
<dbReference type="InterPro" id="IPR006084">
    <property type="entry name" value="XPG/Rad2"/>
</dbReference>
<dbReference type="PRINTS" id="PR00853">
    <property type="entry name" value="XPGRADSUPER"/>
</dbReference>
<dbReference type="GO" id="GO:0006298">
    <property type="term" value="P:mismatch repair"/>
    <property type="evidence" value="ECO:0007669"/>
    <property type="project" value="TreeGrafter"/>
</dbReference>
<dbReference type="GO" id="GO:0003677">
    <property type="term" value="F:DNA binding"/>
    <property type="evidence" value="ECO:0007669"/>
    <property type="project" value="UniProtKB-UniRule"/>
</dbReference>
<feature type="region of interest" description="Disordered" evidence="4">
    <location>
        <begin position="554"/>
        <end position="577"/>
    </location>
</feature>
<keyword evidence="3" id="KW-0228">DNA excision</keyword>
<comment type="function">
    <text evidence="3">5'-&gt;3' double-stranded DNA exonuclease which may also possess a cryptic 3'-&gt;5' double-stranded DNA exonuclease activity. Functions in DNA mismatch repair.</text>
</comment>
<dbReference type="RefSeq" id="XP_018991976.1">
    <property type="nucleotide sequence ID" value="XM_019139485.1"/>
</dbReference>
<dbReference type="InterPro" id="IPR006086">
    <property type="entry name" value="XPG-I_dom"/>
</dbReference>
<dbReference type="GO" id="GO:0046872">
    <property type="term" value="F:metal ion binding"/>
    <property type="evidence" value="ECO:0007669"/>
    <property type="project" value="UniProtKB-UniRule"/>
</dbReference>
<feature type="domain" description="XPG-I" evidence="5">
    <location>
        <begin position="370"/>
        <end position="440"/>
    </location>
</feature>
<name>A0A1E3HJT9_9TREE</name>
<dbReference type="RefSeq" id="XP_018991977.1">
    <property type="nucleotide sequence ID" value="XM_019139486.1"/>
</dbReference>
<dbReference type="PANTHER" id="PTHR11081:SF8">
    <property type="entry name" value="EXONUCLEASE 1"/>
    <property type="match status" value="1"/>
</dbReference>
<comment type="cofactor">
    <cofactor evidence="3">
        <name>Mg(2+)</name>
        <dbReference type="ChEBI" id="CHEBI:18420"/>
    </cofactor>
    <text evidence="3">Binds 2 magnesium ions per subunit. They probably participate in the reaction catalyzed by the enzyme. May bind an additional third magnesium ion after substrate binding.</text>
</comment>
<keyword evidence="3" id="KW-0269">Exonuclease</keyword>
<accession>A0A1E3HJT9</accession>
<comment type="subcellular location">
    <subcellularLocation>
        <location evidence="3">Nucleus</location>
    </subcellularLocation>
</comment>
<evidence type="ECO:0000256" key="3">
    <source>
        <dbReference type="RuleBase" id="RU910737"/>
    </source>
</evidence>
<feature type="compositionally biased region" description="Low complexity" evidence="4">
    <location>
        <begin position="155"/>
        <end position="168"/>
    </location>
</feature>
<evidence type="ECO:0000256" key="2">
    <source>
        <dbReference type="ARBA" id="ARBA00022801"/>
    </source>
</evidence>
<keyword evidence="2 3" id="KW-0378">Hydrolase</keyword>
<dbReference type="Pfam" id="PF00752">
    <property type="entry name" value="XPG_N"/>
    <property type="match status" value="1"/>
</dbReference>
<feature type="compositionally biased region" description="Low complexity" evidence="4">
    <location>
        <begin position="563"/>
        <end position="577"/>
    </location>
</feature>
<organism evidence="7 8">
    <name type="scientific">Cryptococcus amylolentus CBS 6039</name>
    <dbReference type="NCBI Taxonomy" id="1295533"/>
    <lineage>
        <taxon>Eukaryota</taxon>
        <taxon>Fungi</taxon>
        <taxon>Dikarya</taxon>
        <taxon>Basidiomycota</taxon>
        <taxon>Agaricomycotina</taxon>
        <taxon>Tremellomycetes</taxon>
        <taxon>Tremellales</taxon>
        <taxon>Cryptococcaceae</taxon>
        <taxon>Cryptococcus</taxon>
    </lineage>
</organism>
<dbReference type="InterPro" id="IPR029060">
    <property type="entry name" value="PIN-like_dom_sf"/>
</dbReference>
<dbReference type="AlphaFoldDB" id="A0A1E3HJT9"/>
<evidence type="ECO:0000256" key="1">
    <source>
        <dbReference type="ARBA" id="ARBA00022722"/>
    </source>
</evidence>
<gene>
    <name evidence="7" type="ORF">L202_05259</name>
</gene>
<evidence type="ECO:0000259" key="6">
    <source>
        <dbReference type="SMART" id="SM00485"/>
    </source>
</evidence>
<dbReference type="EC" id="3.1.-.-" evidence="3"/>
<keyword evidence="3" id="KW-0479">Metal-binding</keyword>
<evidence type="ECO:0000313" key="8">
    <source>
        <dbReference type="Proteomes" id="UP000094065"/>
    </source>
</evidence>
<keyword evidence="8" id="KW-1185">Reference proteome</keyword>
<evidence type="ECO:0000256" key="4">
    <source>
        <dbReference type="SAM" id="MobiDB-lite"/>
    </source>
</evidence>
<sequence length="577" mass="64343">MGIKGLLPWLKKSQPQVIKNFPIRWAAPEFRGKKIAIDATLMTNRFHFATRGSPDEEQNDIICWYNMISEMRSFGVKPVAIWDQRGVRDWKAGEARKRLHSRATQLARRNHEFMRAARVHLLADATREFNLMSPGEQEAVRAHWEATRFAFVTTGDETSDSETSLPTPTQLPLPDDAPPSMAAKIKAALSKQDPQSRERIVSMIDVLSFIVNNYRGSWRSQKHTPKRLPEAEDAIEVELDVLEKELQLWTEVSQEGKETNIEEWQKGIESFDQKLEDLVPVEDYTETYRQAALTKEEGDILNLTLSGPSPEPYIPSPGQATLPFVPSDDMSAVERLDGLIQNLPVVRGVHERALDMPTQGDHADCQALLQVMGVPVLTAPIPYEAEGLASSLAKAGLVDFVGTEDSDVLGYQAPLLRNISTSSKPLTLIDGSKLREELGLDEEAYMSFLVMLGTDASENIPKVGPATSWKLIQQYGSIEKILAEKEKLVERLGGPEGVALWMDGFRAGQKLFSDLPPIDPSWDLEGKEVDEGVVEKYLEEKHGIKLVTTWEKRSLGTDEESEGAASESESVLEVSKV</sequence>
<dbReference type="OrthoDB" id="31113at2759"/>
<dbReference type="Gene3D" id="3.40.50.1010">
    <property type="entry name" value="5'-nuclease"/>
    <property type="match status" value="2"/>
</dbReference>
<dbReference type="STRING" id="1295533.A0A1E3HJT9"/>
<dbReference type="GO" id="GO:0006310">
    <property type="term" value="P:DNA recombination"/>
    <property type="evidence" value="ECO:0007669"/>
    <property type="project" value="TreeGrafter"/>
</dbReference>
<dbReference type="SMART" id="SM00484">
    <property type="entry name" value="XPGI"/>
    <property type="match status" value="1"/>
</dbReference>
<dbReference type="GO" id="GO:0017108">
    <property type="term" value="F:5'-flap endonuclease activity"/>
    <property type="evidence" value="ECO:0007669"/>
    <property type="project" value="TreeGrafter"/>
</dbReference>
<keyword evidence="3" id="KW-0234">DNA repair</keyword>
<dbReference type="GO" id="GO:0035312">
    <property type="term" value="F:5'-3' DNA exonuclease activity"/>
    <property type="evidence" value="ECO:0007669"/>
    <property type="project" value="UniProtKB-UniRule"/>
</dbReference>
<evidence type="ECO:0000259" key="5">
    <source>
        <dbReference type="SMART" id="SM00484"/>
    </source>
</evidence>